<organism evidence="1 2">
    <name type="scientific">Dreissena polymorpha</name>
    <name type="common">Zebra mussel</name>
    <name type="synonym">Mytilus polymorpha</name>
    <dbReference type="NCBI Taxonomy" id="45954"/>
    <lineage>
        <taxon>Eukaryota</taxon>
        <taxon>Metazoa</taxon>
        <taxon>Spiralia</taxon>
        <taxon>Lophotrochozoa</taxon>
        <taxon>Mollusca</taxon>
        <taxon>Bivalvia</taxon>
        <taxon>Autobranchia</taxon>
        <taxon>Heteroconchia</taxon>
        <taxon>Euheterodonta</taxon>
        <taxon>Imparidentia</taxon>
        <taxon>Neoheterodontei</taxon>
        <taxon>Myida</taxon>
        <taxon>Dreissenoidea</taxon>
        <taxon>Dreissenidae</taxon>
        <taxon>Dreissena</taxon>
    </lineage>
</organism>
<gene>
    <name evidence="1" type="ORF">DPMN_125268</name>
</gene>
<comment type="caution">
    <text evidence="1">The sequence shown here is derived from an EMBL/GenBank/DDBJ whole genome shotgun (WGS) entry which is preliminary data.</text>
</comment>
<evidence type="ECO:0000313" key="1">
    <source>
        <dbReference type="EMBL" id="KAH3823466.1"/>
    </source>
</evidence>
<keyword evidence="2" id="KW-1185">Reference proteome</keyword>
<proteinExistence type="predicted"/>
<dbReference type="EMBL" id="JAIWYP010000005">
    <property type="protein sequence ID" value="KAH3823466.1"/>
    <property type="molecule type" value="Genomic_DNA"/>
</dbReference>
<dbReference type="AlphaFoldDB" id="A0A9D4GXV7"/>
<protein>
    <submittedName>
        <fullName evidence="1">Uncharacterized protein</fullName>
    </submittedName>
</protein>
<reference evidence="1" key="2">
    <citation type="submission" date="2020-11" db="EMBL/GenBank/DDBJ databases">
        <authorList>
            <person name="McCartney M.A."/>
            <person name="Auch B."/>
            <person name="Kono T."/>
            <person name="Mallez S."/>
            <person name="Becker A."/>
            <person name="Gohl D.M."/>
            <person name="Silverstein K.A.T."/>
            <person name="Koren S."/>
            <person name="Bechman K.B."/>
            <person name="Herman A."/>
            <person name="Abrahante J.E."/>
            <person name="Garbe J."/>
        </authorList>
    </citation>
    <scope>NUCLEOTIDE SEQUENCE</scope>
    <source>
        <strain evidence="1">Duluth1</strain>
        <tissue evidence="1">Whole animal</tissue>
    </source>
</reference>
<accession>A0A9D4GXV7</accession>
<dbReference type="Proteomes" id="UP000828390">
    <property type="component" value="Unassembled WGS sequence"/>
</dbReference>
<name>A0A9D4GXV7_DREPO</name>
<reference evidence="1" key="1">
    <citation type="journal article" date="2019" name="bioRxiv">
        <title>The Genome of the Zebra Mussel, Dreissena polymorpha: A Resource for Invasive Species Research.</title>
        <authorList>
            <person name="McCartney M.A."/>
            <person name="Auch B."/>
            <person name="Kono T."/>
            <person name="Mallez S."/>
            <person name="Zhang Y."/>
            <person name="Obille A."/>
            <person name="Becker A."/>
            <person name="Abrahante J.E."/>
            <person name="Garbe J."/>
            <person name="Badalamenti J.P."/>
            <person name="Herman A."/>
            <person name="Mangelson H."/>
            <person name="Liachko I."/>
            <person name="Sullivan S."/>
            <person name="Sone E.D."/>
            <person name="Koren S."/>
            <person name="Silverstein K.A.T."/>
            <person name="Beckman K.B."/>
            <person name="Gohl D.M."/>
        </authorList>
    </citation>
    <scope>NUCLEOTIDE SEQUENCE</scope>
    <source>
        <strain evidence="1">Duluth1</strain>
        <tissue evidence="1">Whole animal</tissue>
    </source>
</reference>
<evidence type="ECO:0000313" key="2">
    <source>
        <dbReference type="Proteomes" id="UP000828390"/>
    </source>
</evidence>
<sequence>MIRWFYGTRGRNRKLCAGSISGDISQQLYESRHLQFYERQVSERIPPSNTKLFPLLNAGSPEQIDVQQRLQRDIYWGQSRELQYNTLHSSRDTRRTGEN</sequence>